<name>F4QII8_9CAUL</name>
<feature type="transmembrane region" description="Helical" evidence="1">
    <location>
        <begin position="17"/>
        <end position="35"/>
    </location>
</feature>
<gene>
    <name evidence="2" type="ORF">ABI_14160</name>
</gene>
<dbReference type="AlphaFoldDB" id="F4QII8"/>
<sequence length="108" mass="11889">MAWAATFFSQSRDGNGPGIWVFVIDSLMMLAFIVLSAVTRKIWTLFAAAFAMAAVLCHIAGMIGQVNVVTYVTGIMLWGAYGMLVALTGGMISVELERYRRHRQKPES</sequence>
<evidence type="ECO:0000313" key="3">
    <source>
        <dbReference type="Proteomes" id="UP000006512"/>
    </source>
</evidence>
<keyword evidence="1" id="KW-1133">Transmembrane helix</keyword>
<evidence type="ECO:0000313" key="2">
    <source>
        <dbReference type="EMBL" id="EGF92977.1"/>
    </source>
</evidence>
<reference evidence="3" key="1">
    <citation type="submission" date="2011-03" db="EMBL/GenBank/DDBJ databases">
        <title>Draft genome sequence of Brevundimonas diminuta.</title>
        <authorList>
            <person name="Brown P.J.B."/>
            <person name="Buechlein A."/>
            <person name="Hemmerich C."/>
            <person name="Brun Y.V."/>
        </authorList>
    </citation>
    <scope>NUCLEOTIDE SEQUENCE [LARGE SCALE GENOMIC DNA]</scope>
    <source>
        <strain evidence="3">C19</strain>
    </source>
</reference>
<dbReference type="eggNOG" id="ENOG5033GSG">
    <property type="taxonomic scope" value="Bacteria"/>
</dbReference>
<dbReference type="HOGENOM" id="CLU_2191557_0_0_5"/>
<feature type="transmembrane region" description="Helical" evidence="1">
    <location>
        <begin position="42"/>
        <end position="63"/>
    </location>
</feature>
<keyword evidence="1" id="KW-0812">Transmembrane</keyword>
<dbReference type="EMBL" id="GL883077">
    <property type="protein sequence ID" value="EGF92977.1"/>
    <property type="molecule type" value="Genomic_DNA"/>
</dbReference>
<dbReference type="Proteomes" id="UP000006512">
    <property type="component" value="Unassembled WGS sequence"/>
</dbReference>
<keyword evidence="3" id="KW-1185">Reference proteome</keyword>
<dbReference type="STRING" id="715226.ABI_14160"/>
<accession>F4QII8</accession>
<keyword evidence="1" id="KW-0472">Membrane</keyword>
<proteinExistence type="predicted"/>
<evidence type="ECO:0000256" key="1">
    <source>
        <dbReference type="SAM" id="Phobius"/>
    </source>
</evidence>
<feature type="transmembrane region" description="Helical" evidence="1">
    <location>
        <begin position="75"/>
        <end position="96"/>
    </location>
</feature>
<organism evidence="2 3">
    <name type="scientific">Asticcacaulis biprosthecium C19</name>
    <dbReference type="NCBI Taxonomy" id="715226"/>
    <lineage>
        <taxon>Bacteria</taxon>
        <taxon>Pseudomonadati</taxon>
        <taxon>Pseudomonadota</taxon>
        <taxon>Alphaproteobacteria</taxon>
        <taxon>Caulobacterales</taxon>
        <taxon>Caulobacteraceae</taxon>
        <taxon>Asticcacaulis</taxon>
    </lineage>
</organism>
<protein>
    <submittedName>
        <fullName evidence="2">Putative membrane protein</fullName>
    </submittedName>
</protein>